<organism evidence="2 3">
    <name type="scientific">Loktanella fryxellensis</name>
    <dbReference type="NCBI Taxonomy" id="245187"/>
    <lineage>
        <taxon>Bacteria</taxon>
        <taxon>Pseudomonadati</taxon>
        <taxon>Pseudomonadota</taxon>
        <taxon>Alphaproteobacteria</taxon>
        <taxon>Rhodobacterales</taxon>
        <taxon>Roseobacteraceae</taxon>
        <taxon>Loktanella</taxon>
    </lineage>
</organism>
<dbReference type="PANTHER" id="PTHR43194">
    <property type="entry name" value="HYDROLASE ALPHA/BETA FOLD FAMILY"/>
    <property type="match status" value="1"/>
</dbReference>
<dbReference type="PANTHER" id="PTHR43194:SF5">
    <property type="entry name" value="PIMELOYL-[ACYL-CARRIER PROTEIN] METHYL ESTER ESTERASE"/>
    <property type="match status" value="1"/>
</dbReference>
<dbReference type="Proteomes" id="UP000199585">
    <property type="component" value="Unassembled WGS sequence"/>
</dbReference>
<keyword evidence="3" id="KW-1185">Reference proteome</keyword>
<dbReference type="SUPFAM" id="SSF53474">
    <property type="entry name" value="alpha/beta-Hydrolases"/>
    <property type="match status" value="1"/>
</dbReference>
<accession>A0A1H8DAJ0</accession>
<evidence type="ECO:0000313" key="3">
    <source>
        <dbReference type="Proteomes" id="UP000199585"/>
    </source>
</evidence>
<dbReference type="InterPro" id="IPR000073">
    <property type="entry name" value="AB_hydrolase_1"/>
</dbReference>
<dbReference type="Pfam" id="PF12697">
    <property type="entry name" value="Abhydrolase_6"/>
    <property type="match status" value="1"/>
</dbReference>
<dbReference type="STRING" id="245187.SAMN04488003_10880"/>
<protein>
    <submittedName>
        <fullName evidence="2">Pimeloyl-ACP methyl ester carboxylesterase</fullName>
    </submittedName>
</protein>
<sequence length="259" mass="27076">MSVERRAGLHVNVLRTGPDLTALMLHCTLARLETLLPLARALPGDAVLMDLLGHGASQDWDAGLGDYQTANASAAADLCEGPLHVIGHSFGATVALRMALDFPGTVSRLTLIEPVYFALATDPAAQADHVARFAPIHAAYDAGDAVTAARLFQADWGGGGWDRIPERTRDAIVQRMPLVMAGVPSIQDDVHGVAARLGQIHVPVTLIRGEGALPIIPAIQAAICAALPQARDHVVPGAGHMVALTHVPQVAAIIASDAR</sequence>
<dbReference type="InterPro" id="IPR029058">
    <property type="entry name" value="AB_hydrolase_fold"/>
</dbReference>
<evidence type="ECO:0000259" key="1">
    <source>
        <dbReference type="Pfam" id="PF12697"/>
    </source>
</evidence>
<gene>
    <name evidence="2" type="ORF">SAMN04488003_10880</name>
</gene>
<dbReference type="Gene3D" id="3.40.50.1820">
    <property type="entry name" value="alpha/beta hydrolase"/>
    <property type="match status" value="1"/>
</dbReference>
<dbReference type="AlphaFoldDB" id="A0A1H8DAJ0"/>
<dbReference type="EMBL" id="FOCI01000008">
    <property type="protein sequence ID" value="SEN04381.1"/>
    <property type="molecule type" value="Genomic_DNA"/>
</dbReference>
<name>A0A1H8DAJ0_9RHOB</name>
<proteinExistence type="predicted"/>
<feature type="domain" description="AB hydrolase-1" evidence="1">
    <location>
        <begin position="37"/>
        <end position="252"/>
    </location>
</feature>
<dbReference type="RefSeq" id="WP_245731423.1">
    <property type="nucleotide sequence ID" value="NZ_FOCI01000008.1"/>
</dbReference>
<evidence type="ECO:0000313" key="2">
    <source>
        <dbReference type="EMBL" id="SEN04381.1"/>
    </source>
</evidence>
<reference evidence="2 3" key="1">
    <citation type="submission" date="2016-10" db="EMBL/GenBank/DDBJ databases">
        <authorList>
            <person name="de Groot N.N."/>
        </authorList>
    </citation>
    <scope>NUCLEOTIDE SEQUENCE [LARGE SCALE GENOMIC DNA]</scope>
    <source>
        <strain evidence="2 3">DSM 16213</strain>
    </source>
</reference>
<dbReference type="PRINTS" id="PR00111">
    <property type="entry name" value="ABHYDROLASE"/>
</dbReference>
<dbReference type="InterPro" id="IPR050228">
    <property type="entry name" value="Carboxylesterase_BioH"/>
</dbReference>